<name>A0A5D0RFQ5_9FLAO</name>
<dbReference type="EMBL" id="VSKK01000001">
    <property type="protein sequence ID" value="TYB79741.1"/>
    <property type="molecule type" value="Genomic_DNA"/>
</dbReference>
<dbReference type="OrthoDB" id="933657at2"/>
<dbReference type="Proteomes" id="UP000323720">
    <property type="component" value="Unassembled WGS sequence"/>
</dbReference>
<comment type="caution">
    <text evidence="2">The sequence shown here is derived from an EMBL/GenBank/DDBJ whole genome shotgun (WGS) entry which is preliminary data.</text>
</comment>
<reference evidence="2 3" key="1">
    <citation type="submission" date="2019-08" db="EMBL/GenBank/DDBJ databases">
        <title>Genomes of Antarctic Bizionia species.</title>
        <authorList>
            <person name="Bowman J.P."/>
        </authorList>
    </citation>
    <scope>NUCLEOTIDE SEQUENCE [LARGE SCALE GENOMIC DNA]</scope>
    <source>
        <strain evidence="2 3">ADA-4</strain>
    </source>
</reference>
<evidence type="ECO:0000313" key="3">
    <source>
        <dbReference type="Proteomes" id="UP000323720"/>
    </source>
</evidence>
<dbReference type="RefSeq" id="WP_148403474.1">
    <property type="nucleotide sequence ID" value="NZ_VSKK01000001.1"/>
</dbReference>
<keyword evidence="1" id="KW-0472">Membrane</keyword>
<keyword evidence="1" id="KW-0812">Transmembrane</keyword>
<evidence type="ECO:0000313" key="2">
    <source>
        <dbReference type="EMBL" id="TYB79741.1"/>
    </source>
</evidence>
<organism evidence="2 3">
    <name type="scientific">Bizionia myxarmorum</name>
    <dbReference type="NCBI Taxonomy" id="291186"/>
    <lineage>
        <taxon>Bacteria</taxon>
        <taxon>Pseudomonadati</taxon>
        <taxon>Bacteroidota</taxon>
        <taxon>Flavobacteriia</taxon>
        <taxon>Flavobacteriales</taxon>
        <taxon>Flavobacteriaceae</taxon>
        <taxon>Bizionia</taxon>
    </lineage>
</organism>
<dbReference type="AlphaFoldDB" id="A0A5D0RFQ5"/>
<feature type="transmembrane region" description="Helical" evidence="1">
    <location>
        <begin position="7"/>
        <end position="30"/>
    </location>
</feature>
<keyword evidence="3" id="KW-1185">Reference proteome</keyword>
<evidence type="ECO:0000256" key="1">
    <source>
        <dbReference type="SAM" id="Phobius"/>
    </source>
</evidence>
<keyword evidence="1" id="KW-1133">Transmembrane helix</keyword>
<accession>A0A5D0RFQ5</accession>
<protein>
    <submittedName>
        <fullName evidence="2">Uncharacterized protein</fullName>
    </submittedName>
</protein>
<proteinExistence type="predicted"/>
<gene>
    <name evidence="2" type="ORF">ES674_08320</name>
</gene>
<sequence>MKIKKTLKITVGFIIFFTLPSMIFLGFIYFRYNEDLPLGDEGAPAEALAQSMLEALDYQAYEETNYIEWTFKNQHHFKWQKSENTCEVHWKKNKVNLNLNNPSLSKAYVNNLEVLNEKAEDLIENALSYFNNDSFWLVAPYKVFDPGTERRMVILENQEKALLVTYKTGGSTPGDSYLWILNPDNKPVKFKMWVDILPIGGFEASWNDWTTTESGAILPTFHEMLFMGIKINAIIGRK</sequence>